<comment type="caution">
    <text evidence="2">The sequence shown here is derived from an EMBL/GenBank/DDBJ whole genome shotgun (WGS) entry which is preliminary data.</text>
</comment>
<reference evidence="2" key="1">
    <citation type="submission" date="2023-03" db="EMBL/GenBank/DDBJ databases">
        <title>Massive genome expansion in bonnet fungi (Mycena s.s.) driven by repeated elements and novel gene families across ecological guilds.</title>
        <authorList>
            <consortium name="Lawrence Berkeley National Laboratory"/>
            <person name="Harder C.B."/>
            <person name="Miyauchi S."/>
            <person name="Viragh M."/>
            <person name="Kuo A."/>
            <person name="Thoen E."/>
            <person name="Andreopoulos B."/>
            <person name="Lu D."/>
            <person name="Skrede I."/>
            <person name="Drula E."/>
            <person name="Henrissat B."/>
            <person name="Morin E."/>
            <person name="Kohler A."/>
            <person name="Barry K."/>
            <person name="LaButti K."/>
            <person name="Morin E."/>
            <person name="Salamov A."/>
            <person name="Lipzen A."/>
            <person name="Mereny Z."/>
            <person name="Hegedus B."/>
            <person name="Baldrian P."/>
            <person name="Stursova M."/>
            <person name="Weitz H."/>
            <person name="Taylor A."/>
            <person name="Grigoriev I.V."/>
            <person name="Nagy L.G."/>
            <person name="Martin F."/>
            <person name="Kauserud H."/>
        </authorList>
    </citation>
    <scope>NUCLEOTIDE SEQUENCE</scope>
    <source>
        <strain evidence="2">CBHHK200</strain>
    </source>
</reference>
<proteinExistence type="predicted"/>
<dbReference type="InterPro" id="IPR053013">
    <property type="entry name" value="LAT"/>
</dbReference>
<evidence type="ECO:0000313" key="2">
    <source>
        <dbReference type="EMBL" id="KAJ7031536.1"/>
    </source>
</evidence>
<evidence type="ECO:0000259" key="1">
    <source>
        <dbReference type="Pfam" id="PF22998"/>
    </source>
</evidence>
<dbReference type="PANTHER" id="PTHR34815">
    <property type="entry name" value="LYSINE ACETYLTRANSFERASE"/>
    <property type="match status" value="1"/>
</dbReference>
<dbReference type="PANTHER" id="PTHR34815:SF2">
    <property type="entry name" value="N-ACETYLTRANSFERASE DOMAIN-CONTAINING PROTEIN"/>
    <property type="match status" value="1"/>
</dbReference>
<dbReference type="AlphaFoldDB" id="A0AAD6X1N3"/>
<organism evidence="2 3">
    <name type="scientific">Mycena alexandri</name>
    <dbReference type="NCBI Taxonomy" id="1745969"/>
    <lineage>
        <taxon>Eukaryota</taxon>
        <taxon>Fungi</taxon>
        <taxon>Dikarya</taxon>
        <taxon>Basidiomycota</taxon>
        <taxon>Agaricomycotina</taxon>
        <taxon>Agaricomycetes</taxon>
        <taxon>Agaricomycetidae</taxon>
        <taxon>Agaricales</taxon>
        <taxon>Marasmiineae</taxon>
        <taxon>Mycenaceae</taxon>
        <taxon>Mycena</taxon>
    </lineage>
</organism>
<dbReference type="EMBL" id="JARJCM010000081">
    <property type="protein sequence ID" value="KAJ7031536.1"/>
    <property type="molecule type" value="Genomic_DNA"/>
</dbReference>
<evidence type="ECO:0000313" key="3">
    <source>
        <dbReference type="Proteomes" id="UP001218188"/>
    </source>
</evidence>
<keyword evidence="3" id="KW-1185">Reference proteome</keyword>
<gene>
    <name evidence="2" type="ORF">C8F04DRAFT_1110578</name>
</gene>
<dbReference type="Pfam" id="PF22998">
    <property type="entry name" value="GNAT_LYC1-like"/>
    <property type="match status" value="1"/>
</dbReference>
<dbReference type="InterPro" id="IPR055100">
    <property type="entry name" value="GNAT_LYC1-like"/>
</dbReference>
<protein>
    <recommendedName>
        <fullName evidence="1">LYC1 C-terminal domain-containing protein</fullName>
    </recommendedName>
</protein>
<dbReference type="Proteomes" id="UP001218188">
    <property type="component" value="Unassembled WGS sequence"/>
</dbReference>
<accession>A0AAD6X1N3</accession>
<name>A0AAD6X1N3_9AGAR</name>
<feature type="domain" description="LYC1 C-terminal" evidence="1">
    <location>
        <begin position="200"/>
        <end position="376"/>
    </location>
</feature>
<sequence length="376" mass="42890">MSTDLSTLSLFRATPEQAIETRRRTLNEWGKGLTLEEHLDRDASQEDYDCSRDGRFSSWVLAPREDPQTLEFKCACETFKRTGLVVDPSKSKSAEVVTCYGVASVFTPAANRGKGFARHMMRLLHWVLADESLLPPSEFPTVWGAPPPKVDGTRNGRFSALWSDVGDFYGACGPVHPGEGWVIRGTATTIWDVDTSTVPAEARDWTWLDYAGCSKLWEEDAESMRSDMENSASPGLRFSYLPTHGVASYQPRRLEMYLQRLPTPPQTWGVTSSDHTTYATWAIDPRPPAPRTLVVTRLRANPQRFRELVGKILELARKYDVKRVEMWNLSTELDNIARTLNATTHMREEHLPAFKWYGKEPEVQISWFFNERFCWC</sequence>